<evidence type="ECO:0000256" key="1">
    <source>
        <dbReference type="SAM" id="MobiDB-lite"/>
    </source>
</evidence>
<gene>
    <name evidence="3" type="ORF">KFE25_005671</name>
</gene>
<evidence type="ECO:0000313" key="3">
    <source>
        <dbReference type="EMBL" id="KAG8459160.1"/>
    </source>
</evidence>
<keyword evidence="2" id="KW-1133">Transmembrane helix</keyword>
<organism evidence="3 4">
    <name type="scientific">Diacronema lutheri</name>
    <name type="common">Unicellular marine alga</name>
    <name type="synonym">Monochrysis lutheri</name>
    <dbReference type="NCBI Taxonomy" id="2081491"/>
    <lineage>
        <taxon>Eukaryota</taxon>
        <taxon>Haptista</taxon>
        <taxon>Haptophyta</taxon>
        <taxon>Pavlovophyceae</taxon>
        <taxon>Pavlovales</taxon>
        <taxon>Pavlovaceae</taxon>
        <taxon>Diacronema</taxon>
    </lineage>
</organism>
<dbReference type="AlphaFoldDB" id="A0A8J5XGU0"/>
<feature type="transmembrane region" description="Helical" evidence="2">
    <location>
        <begin position="453"/>
        <end position="476"/>
    </location>
</feature>
<feature type="region of interest" description="Disordered" evidence="1">
    <location>
        <begin position="569"/>
        <end position="629"/>
    </location>
</feature>
<evidence type="ECO:0000313" key="4">
    <source>
        <dbReference type="Proteomes" id="UP000751190"/>
    </source>
</evidence>
<keyword evidence="2" id="KW-0472">Membrane</keyword>
<dbReference type="Proteomes" id="UP000751190">
    <property type="component" value="Unassembled WGS sequence"/>
</dbReference>
<keyword evidence="4" id="KW-1185">Reference proteome</keyword>
<comment type="caution">
    <text evidence="3">The sequence shown here is derived from an EMBL/GenBank/DDBJ whole genome shotgun (WGS) entry which is preliminary data.</text>
</comment>
<feature type="compositionally biased region" description="Basic and acidic residues" evidence="1">
    <location>
        <begin position="620"/>
        <end position="629"/>
    </location>
</feature>
<name>A0A8J5XGU0_DIALT</name>
<sequence>MAAIIFECGACQVEDKDADEDEADSPAQEASVAVDMLGAYAARSRPTALVHDEAGGALLECSINISRSTLVRQRLIDALASPEHALTGLRFTVFVGAPGAVDPAAVGCAHLSLAKLATARSDCSDDGAPRELGAAPTAWELPVLAAPGSNSAAVREIGRLTITVDGHAELHEIIALLRAHGGNAYRAEAAEARLARSAPRAGGSEARVIHVEVSELVLAGGSWYDAHAALPPPPSARNCWGACRVPVADGGTGARHAGCPVRRLNACTILLVSAVDMWTDIALCCVWLARGRVLWAALLLLCVTLAVCVTLVVTLHPIDERGSYAIPPAARTATMLCLGPPFAAARAAVCARGARGAHGAHDLAQDMHLTEALVEACPSTLLQAFALLHGGEGGGGARALLLASLGASVLSVTHAVGSDFELDSAAAVPLGLLAAEHARAFGRLSAAVLPTALCANAFGMLALAPVAVALLGLVAISRAHAWLDHGALERGEAREAHAQRWLGARTASELWLTGVEGSAAALALGYPSEWLAKQPLSWARRLGGLAAICLGVQLLAVAHVDGRIASALRPSNNGDRGARKARASVSGDPAAAGARRTTHDGLRCAAPSTRAHGTATGATDARKDGTLWQ</sequence>
<dbReference type="EMBL" id="JAGTXO010000043">
    <property type="protein sequence ID" value="KAG8459160.1"/>
    <property type="molecule type" value="Genomic_DNA"/>
</dbReference>
<keyword evidence="2" id="KW-0812">Transmembrane</keyword>
<protein>
    <submittedName>
        <fullName evidence="3">Uncharacterized protein</fullName>
    </submittedName>
</protein>
<dbReference type="OrthoDB" id="10638175at2759"/>
<feature type="transmembrane region" description="Helical" evidence="2">
    <location>
        <begin position="295"/>
        <end position="315"/>
    </location>
</feature>
<proteinExistence type="predicted"/>
<reference evidence="3" key="1">
    <citation type="submission" date="2021-05" db="EMBL/GenBank/DDBJ databases">
        <title>The genome of the haptophyte Pavlova lutheri (Diacronema luteri, Pavlovales) - a model for lipid biosynthesis in eukaryotic algae.</title>
        <authorList>
            <person name="Hulatt C.J."/>
            <person name="Posewitz M.C."/>
        </authorList>
    </citation>
    <scope>NUCLEOTIDE SEQUENCE</scope>
    <source>
        <strain evidence="3">NIVA-4/92</strain>
    </source>
</reference>
<evidence type="ECO:0000256" key="2">
    <source>
        <dbReference type="SAM" id="Phobius"/>
    </source>
</evidence>
<accession>A0A8J5XGU0</accession>